<evidence type="ECO:0000313" key="1">
    <source>
        <dbReference type="EMBL" id="WWC89440.1"/>
    </source>
</evidence>
<gene>
    <name evidence="1" type="ORF">L201_004364</name>
</gene>
<name>A0AAX4JVH6_9TREE</name>
<dbReference type="GeneID" id="91095034"/>
<dbReference type="Proteomes" id="UP001355207">
    <property type="component" value="Chromosome 5"/>
</dbReference>
<protein>
    <recommendedName>
        <fullName evidence="3">F-box domain-containing protein</fullName>
    </recommendedName>
</protein>
<dbReference type="AlphaFoldDB" id="A0AAX4JVH6"/>
<organism evidence="1 2">
    <name type="scientific">Kwoniella dendrophila CBS 6074</name>
    <dbReference type="NCBI Taxonomy" id="1295534"/>
    <lineage>
        <taxon>Eukaryota</taxon>
        <taxon>Fungi</taxon>
        <taxon>Dikarya</taxon>
        <taxon>Basidiomycota</taxon>
        <taxon>Agaricomycotina</taxon>
        <taxon>Tremellomycetes</taxon>
        <taxon>Tremellales</taxon>
        <taxon>Cryptococcaceae</taxon>
        <taxon>Kwoniella</taxon>
    </lineage>
</organism>
<reference evidence="1 2" key="1">
    <citation type="submission" date="2024-01" db="EMBL/GenBank/DDBJ databases">
        <title>Comparative genomics of Cryptococcus and Kwoniella reveals pathogenesis evolution and contrasting modes of karyotype evolution via chromosome fusion or intercentromeric recombination.</title>
        <authorList>
            <person name="Coelho M.A."/>
            <person name="David-Palma M."/>
            <person name="Shea T."/>
            <person name="Bowers K."/>
            <person name="McGinley-Smith S."/>
            <person name="Mohammad A.W."/>
            <person name="Gnirke A."/>
            <person name="Yurkov A.M."/>
            <person name="Nowrousian M."/>
            <person name="Sun S."/>
            <person name="Cuomo C.A."/>
            <person name="Heitman J."/>
        </authorList>
    </citation>
    <scope>NUCLEOTIDE SEQUENCE [LARGE SCALE GENOMIC DNA]</scope>
    <source>
        <strain evidence="1 2">CBS 6074</strain>
    </source>
</reference>
<evidence type="ECO:0008006" key="3">
    <source>
        <dbReference type="Google" id="ProtNLM"/>
    </source>
</evidence>
<accession>A0AAX4JVH6</accession>
<dbReference type="EMBL" id="CP144102">
    <property type="protein sequence ID" value="WWC89440.1"/>
    <property type="molecule type" value="Genomic_DNA"/>
</dbReference>
<sequence>MEEDTVNPLANLSRCMPKSCSSTDQRQSYISDIKYRSFINSAKLPVVSSRQCKLFPNVNPSKGTFHQRNQQLPNEIIDSIASYSGPSTLSTLMRVSFRTCHIAAKYLYREITITRKNVEKVFIGLPRSAHYHRFCARQRNKVFAGLNAAPEDLAIQLVWPEVPMDSEEEKEDTDSRDRMAVNERPYITTSKSRTRKINLFKYTIVLHIACRFPTQLCQDLIAQFSKEDPSRVRIFPKAKKVIIHSQTVKDWANRQDLGLTDDTRWSTYRRENQDRPFFRLLGILAKPANCCVTLPLYTSMDRLKYFRIRTKYDNIPAYSNARTTRNIGLTNRFKHMITKIAPEFINQIAYLLNPTESETTITIHNFTHGSLPYEYVPNKVFFWSFAIGVEQSTHHYNHVTSDTRKSQLENLAVDTMMTMSLHPEGEGEKRRNIEIVCEDGELDRINWKRIVRKAIKKHNSIFVDRLDGSDDLINAIKLVKKSATTECNCCGTIEGNA</sequence>
<proteinExistence type="predicted"/>
<dbReference type="RefSeq" id="XP_066076203.1">
    <property type="nucleotide sequence ID" value="XM_066220106.1"/>
</dbReference>
<evidence type="ECO:0000313" key="2">
    <source>
        <dbReference type="Proteomes" id="UP001355207"/>
    </source>
</evidence>
<keyword evidence="2" id="KW-1185">Reference proteome</keyword>